<dbReference type="InterPro" id="IPR039164">
    <property type="entry name" value="UBR1-like"/>
</dbReference>
<gene>
    <name evidence="2" type="ORF">ADEAN_000781400</name>
</gene>
<keyword evidence="1" id="KW-0833">Ubl conjugation pathway</keyword>
<dbReference type="GO" id="GO:0005737">
    <property type="term" value="C:cytoplasm"/>
    <property type="evidence" value="ECO:0007669"/>
    <property type="project" value="TreeGrafter"/>
</dbReference>
<reference evidence="2 3" key="1">
    <citation type="submission" date="2020-08" db="EMBL/GenBank/DDBJ databases">
        <authorList>
            <person name="Newling K."/>
            <person name="Davey J."/>
            <person name="Forrester S."/>
        </authorList>
    </citation>
    <scope>NUCLEOTIDE SEQUENCE [LARGE SCALE GENOMIC DNA]</scope>
    <source>
        <strain evidence="3">Crithidia deanei Carvalho (ATCC PRA-265)</strain>
    </source>
</reference>
<evidence type="ECO:0000313" key="2">
    <source>
        <dbReference type="EMBL" id="CAD2220299.1"/>
    </source>
</evidence>
<comment type="catalytic activity">
    <reaction evidence="1">
        <text>S-ubiquitinyl-[E2 ubiquitin-conjugating enzyme]-L-cysteine + [acceptor protein]-L-lysine = [E2 ubiquitin-conjugating enzyme]-L-cysteine + N(6)-ubiquitinyl-[acceptor protein]-L-lysine.</text>
        <dbReference type="EC" id="2.3.2.27"/>
    </reaction>
</comment>
<keyword evidence="3" id="KW-1185">Reference proteome</keyword>
<dbReference type="GO" id="GO:0008270">
    <property type="term" value="F:zinc ion binding"/>
    <property type="evidence" value="ECO:0007669"/>
    <property type="project" value="UniProtKB-UniRule"/>
</dbReference>
<comment type="function">
    <text evidence="1">Ubiquitin ligase protein which is a component of the N-end rule pathway. Recognizes and binds to proteins bearing specific N-terminal residues that are destabilizing according to the N-end rule, leading to their ubiquitination and subsequent degradation.</text>
</comment>
<dbReference type="EMBL" id="LR877160">
    <property type="protein sequence ID" value="CAD2220299.1"/>
    <property type="molecule type" value="Genomic_DNA"/>
</dbReference>
<keyword evidence="1" id="KW-0862">Zinc</keyword>
<dbReference type="VEuPathDB" id="TriTrypDB:ADEAN_000781400"/>
<dbReference type="Proteomes" id="UP000515908">
    <property type="component" value="Chromosome 16"/>
</dbReference>
<comment type="similarity">
    <text evidence="1">Belongs to the E3 ubiquitin-protein ligase UBR1-like family.</text>
</comment>
<dbReference type="PANTHER" id="PTHR21497">
    <property type="entry name" value="UBIQUITIN LIGASE E3 ALPHA-RELATED"/>
    <property type="match status" value="1"/>
</dbReference>
<evidence type="ECO:0000256" key="1">
    <source>
        <dbReference type="RuleBase" id="RU366018"/>
    </source>
</evidence>
<keyword evidence="1" id="KW-0479">Metal-binding</keyword>
<comment type="pathway">
    <text evidence="1">Protein modification; protein ubiquitination.</text>
</comment>
<dbReference type="AlphaFoldDB" id="A0A7G2CLK4"/>
<dbReference type="GO" id="GO:0016567">
    <property type="term" value="P:protein ubiquitination"/>
    <property type="evidence" value="ECO:0007669"/>
    <property type="project" value="UniProtKB-UniRule"/>
</dbReference>
<sequence length="251" mass="28006">MVLSDSSLNQVLTVGESGDVVQCTPLEPSVLSNRTSLIGSVRVLMGYLLEEEYSRPLDQPAGQLPLSFTYQRLEELSLMYTGAEAWGCTVAEHILCFPSEYLVFLYEHYRQLSACAECSALDSEKAICCYCRRAVCVDSLGAELMSHCRSCVGLGVSDTCDGQMNKLGLFLQGQRSLIISVDPQTAYFCYYPSFYLDKYGETNESLKVKNSLFRSTARVIKFLNVWLCGSWSMNPKLVKRTFSKPVSFLSA</sequence>
<name>A0A7G2CLK4_9TRYP</name>
<proteinExistence type="inferred from homology"/>
<keyword evidence="1" id="KW-0863">Zinc-finger</keyword>
<dbReference type="EC" id="2.3.2.27" evidence="1"/>
<organism evidence="2 3">
    <name type="scientific">Angomonas deanei</name>
    <dbReference type="NCBI Taxonomy" id="59799"/>
    <lineage>
        <taxon>Eukaryota</taxon>
        <taxon>Discoba</taxon>
        <taxon>Euglenozoa</taxon>
        <taxon>Kinetoplastea</taxon>
        <taxon>Metakinetoplastina</taxon>
        <taxon>Trypanosomatida</taxon>
        <taxon>Trypanosomatidae</taxon>
        <taxon>Strigomonadinae</taxon>
        <taxon>Angomonas</taxon>
    </lineage>
</organism>
<dbReference type="GO" id="GO:0061630">
    <property type="term" value="F:ubiquitin protein ligase activity"/>
    <property type="evidence" value="ECO:0007669"/>
    <property type="project" value="UniProtKB-UniRule"/>
</dbReference>
<keyword evidence="1" id="KW-0808">Transferase</keyword>
<dbReference type="GO" id="GO:0071596">
    <property type="term" value="P:ubiquitin-dependent protein catabolic process via the N-end rule pathway"/>
    <property type="evidence" value="ECO:0007669"/>
    <property type="project" value="UniProtKB-UniRule"/>
</dbReference>
<dbReference type="GO" id="GO:0000151">
    <property type="term" value="C:ubiquitin ligase complex"/>
    <property type="evidence" value="ECO:0007669"/>
    <property type="project" value="TreeGrafter"/>
</dbReference>
<evidence type="ECO:0000313" key="3">
    <source>
        <dbReference type="Proteomes" id="UP000515908"/>
    </source>
</evidence>
<protein>
    <recommendedName>
        <fullName evidence="1">E3 ubiquitin-protein ligase</fullName>
        <ecNumber evidence="1">2.3.2.27</ecNumber>
    </recommendedName>
</protein>
<accession>A0A7G2CLK4</accession>
<dbReference type="PANTHER" id="PTHR21497:SF24">
    <property type="entry name" value="E3 UBIQUITIN-PROTEIN LIGASE UBR1"/>
    <property type="match status" value="1"/>
</dbReference>